<feature type="signal peptide" evidence="1">
    <location>
        <begin position="1"/>
        <end position="23"/>
    </location>
</feature>
<dbReference type="RefSeq" id="XP_055870849.1">
    <property type="nucleotide sequence ID" value="XM_056014874.1"/>
</dbReference>
<keyword evidence="2" id="KW-1185">Reference proteome</keyword>
<evidence type="ECO:0000313" key="3">
    <source>
        <dbReference type="RefSeq" id="XP_013080142.2"/>
    </source>
</evidence>
<evidence type="ECO:0000313" key="4">
    <source>
        <dbReference type="RefSeq" id="XP_055870847.1"/>
    </source>
</evidence>
<evidence type="ECO:0000313" key="5">
    <source>
        <dbReference type="RefSeq" id="XP_055870848.1"/>
    </source>
</evidence>
<proteinExistence type="predicted"/>
<reference evidence="3 4" key="1">
    <citation type="submission" date="2025-04" db="UniProtKB">
        <authorList>
            <consortium name="RefSeq"/>
        </authorList>
    </citation>
    <scope>IDENTIFICATION</scope>
</reference>
<dbReference type="RefSeq" id="XP_055870848.1">
    <property type="nucleotide sequence ID" value="XM_056014873.1"/>
</dbReference>
<evidence type="ECO:0000313" key="6">
    <source>
        <dbReference type="RefSeq" id="XP_055870849.1"/>
    </source>
</evidence>
<name>A0A9W2Z769_BIOGL</name>
<dbReference type="GeneID" id="106065787"/>
<dbReference type="OrthoDB" id="10272391at2759"/>
<dbReference type="RefSeq" id="XP_055870847.1">
    <property type="nucleotide sequence ID" value="XM_056014872.1"/>
</dbReference>
<feature type="chain" id="PRO_5044702560" evidence="1">
    <location>
        <begin position="24"/>
        <end position="231"/>
    </location>
</feature>
<gene>
    <name evidence="3 4 5 6" type="primary">LOC106065787</name>
</gene>
<protein>
    <submittedName>
        <fullName evidence="3 4">Uncharacterized protein LOC106065787</fullName>
    </submittedName>
</protein>
<dbReference type="AlphaFoldDB" id="A0A9W2Z769"/>
<organism evidence="2 6">
    <name type="scientific">Biomphalaria glabrata</name>
    <name type="common">Bloodfluke planorb</name>
    <name type="synonym">Freshwater snail</name>
    <dbReference type="NCBI Taxonomy" id="6526"/>
    <lineage>
        <taxon>Eukaryota</taxon>
        <taxon>Metazoa</taxon>
        <taxon>Spiralia</taxon>
        <taxon>Lophotrochozoa</taxon>
        <taxon>Mollusca</taxon>
        <taxon>Gastropoda</taxon>
        <taxon>Heterobranchia</taxon>
        <taxon>Euthyneura</taxon>
        <taxon>Panpulmonata</taxon>
        <taxon>Hygrophila</taxon>
        <taxon>Lymnaeoidea</taxon>
        <taxon>Planorbidae</taxon>
        <taxon>Biomphalaria</taxon>
    </lineage>
</organism>
<dbReference type="Proteomes" id="UP001165740">
    <property type="component" value="Chromosome 16"/>
</dbReference>
<keyword evidence="1" id="KW-0732">Signal</keyword>
<accession>A0A9W2Z769</accession>
<dbReference type="KEGG" id="bgt:106065787"/>
<dbReference type="RefSeq" id="XP_013080142.2">
    <property type="nucleotide sequence ID" value="XM_013224688.2"/>
</dbReference>
<sequence>MSKYWIQCIALILLVLPFHFVEAEGNGQEPSTTLLNFLSAMSGKYLYTEQMIGNQSYSRPSSLILRPVSVPMFNRTGTLYAEEFLSNVTVRRSLMVSEVNRKNNTIFTYPFNFTEQVSNLNGSFNFSILDHLLSSDLVYSHVCDRVVAPRRNKRAVFDFISWPFCTATLDSPPIYTAVLTCKNITVTMHDVSVVSSIPESQKVKFILHKSESFPLPTSMLGNRQQYENPCL</sequence>
<evidence type="ECO:0000313" key="2">
    <source>
        <dbReference type="Proteomes" id="UP001165740"/>
    </source>
</evidence>
<evidence type="ECO:0000256" key="1">
    <source>
        <dbReference type="SAM" id="SignalP"/>
    </source>
</evidence>